<feature type="transmembrane region" description="Helical" evidence="1">
    <location>
        <begin position="96"/>
        <end position="116"/>
    </location>
</feature>
<accession>A0A4V2PPS5</accession>
<name>A0A4V2PPS5_9GAMM</name>
<gene>
    <name evidence="2" type="ORF">EV690_2184</name>
</gene>
<keyword evidence="3" id="KW-1185">Reference proteome</keyword>
<feature type="transmembrane region" description="Helical" evidence="1">
    <location>
        <begin position="7"/>
        <end position="27"/>
    </location>
</feature>
<dbReference type="AlphaFoldDB" id="A0A4V2PPS5"/>
<organism evidence="2 3">
    <name type="scientific">Celerinatantimonas diazotrophica</name>
    <dbReference type="NCBI Taxonomy" id="412034"/>
    <lineage>
        <taxon>Bacteria</taxon>
        <taxon>Pseudomonadati</taxon>
        <taxon>Pseudomonadota</taxon>
        <taxon>Gammaproteobacteria</taxon>
        <taxon>Celerinatantimonadaceae</taxon>
        <taxon>Celerinatantimonas</taxon>
    </lineage>
</organism>
<keyword evidence="1" id="KW-0472">Membrane</keyword>
<dbReference type="RefSeq" id="WP_131912981.1">
    <property type="nucleotide sequence ID" value="NZ_OU594967.1"/>
</dbReference>
<proteinExistence type="predicted"/>
<protein>
    <submittedName>
        <fullName evidence="2">Uncharacterized protein</fullName>
    </submittedName>
</protein>
<keyword evidence="1" id="KW-1133">Transmembrane helix</keyword>
<reference evidence="2 3" key="1">
    <citation type="submission" date="2019-03" db="EMBL/GenBank/DDBJ databases">
        <title>Genomic Encyclopedia of Type Strains, Phase IV (KMG-IV): sequencing the most valuable type-strain genomes for metagenomic binning, comparative biology and taxonomic classification.</title>
        <authorList>
            <person name="Goeker M."/>
        </authorList>
    </citation>
    <scope>NUCLEOTIDE SEQUENCE [LARGE SCALE GENOMIC DNA]</scope>
    <source>
        <strain evidence="2 3">DSM 18577</strain>
    </source>
</reference>
<comment type="caution">
    <text evidence="2">The sequence shown here is derived from an EMBL/GenBank/DDBJ whole genome shotgun (WGS) entry which is preliminary data.</text>
</comment>
<evidence type="ECO:0000313" key="2">
    <source>
        <dbReference type="EMBL" id="TCK52081.1"/>
    </source>
</evidence>
<dbReference type="EMBL" id="SMGD01000013">
    <property type="protein sequence ID" value="TCK52081.1"/>
    <property type="molecule type" value="Genomic_DNA"/>
</dbReference>
<keyword evidence="1" id="KW-0812">Transmembrane</keyword>
<sequence>MKRPATISFISTLLVTAGIYYLIQFALELIQYRDFWDAQFLLSYFLINAVLTPLVYIFTGIGIQNGRQLSRFILLMLVIATYGFTLYRLGTHVFHYGFYFFIPLFIKLFILWQLFFTPAAKYFSAQNEAI</sequence>
<feature type="transmembrane region" description="Helical" evidence="1">
    <location>
        <begin position="72"/>
        <end position="90"/>
    </location>
</feature>
<evidence type="ECO:0000313" key="3">
    <source>
        <dbReference type="Proteomes" id="UP000295565"/>
    </source>
</evidence>
<evidence type="ECO:0000256" key="1">
    <source>
        <dbReference type="SAM" id="Phobius"/>
    </source>
</evidence>
<dbReference type="Proteomes" id="UP000295565">
    <property type="component" value="Unassembled WGS sequence"/>
</dbReference>
<feature type="transmembrane region" description="Helical" evidence="1">
    <location>
        <begin position="39"/>
        <end position="60"/>
    </location>
</feature>